<dbReference type="PANTHER" id="PTHR11895:SF67">
    <property type="entry name" value="AMIDASE DOMAIN-CONTAINING PROTEIN"/>
    <property type="match status" value="1"/>
</dbReference>
<sequence length="295" mass="31947">MLLAFFSTIYSFFRFDDASSLLLLATAIAAITVACMQAPPDKTQASPPPPVMDLKAIQAPRLTGMPLRLFAKLTQMPIIGSAILRQIKQDNDFLHVRHFAATLTDLMPLYLPIQTPSAETVQKHTHLAQANLVNTVAAMSIERKEGAFHRWTIKDFTDRYIAGTATPLQVISAVLEAIEASNQRTPPLLAIIKCNKEVILQEAHASTERYARGAPIGVLDGVPIAVKDELDVIGYATSAGTSFFDELNGIATADASPVARLRAEGAIIVGKTNMHEVGLGTFGINTHFGTPRNPY</sequence>
<proteinExistence type="predicted"/>
<protein>
    <recommendedName>
        <fullName evidence="1">Amidase domain-containing protein</fullName>
    </recommendedName>
</protein>
<dbReference type="PANTHER" id="PTHR11895">
    <property type="entry name" value="TRANSAMIDASE"/>
    <property type="match status" value="1"/>
</dbReference>
<dbReference type="AlphaFoldDB" id="A0A6A4YHL3"/>
<dbReference type="EMBL" id="VJMH01005363">
    <property type="protein sequence ID" value="KAF0696861.1"/>
    <property type="molecule type" value="Genomic_DNA"/>
</dbReference>
<dbReference type="Gene3D" id="3.90.1300.10">
    <property type="entry name" value="Amidase signature (AS) domain"/>
    <property type="match status" value="1"/>
</dbReference>
<comment type="caution">
    <text evidence="2">The sequence shown here is derived from an EMBL/GenBank/DDBJ whole genome shotgun (WGS) entry which is preliminary data.</text>
</comment>
<evidence type="ECO:0000313" key="2">
    <source>
        <dbReference type="EMBL" id="KAF0696861.1"/>
    </source>
</evidence>
<dbReference type="OrthoDB" id="566138at2759"/>
<dbReference type="GO" id="GO:0003824">
    <property type="term" value="F:catalytic activity"/>
    <property type="evidence" value="ECO:0007669"/>
    <property type="project" value="InterPro"/>
</dbReference>
<dbReference type="InterPro" id="IPR000120">
    <property type="entry name" value="Amidase"/>
</dbReference>
<organism evidence="2">
    <name type="scientific">Aphanomyces stellatus</name>
    <dbReference type="NCBI Taxonomy" id="120398"/>
    <lineage>
        <taxon>Eukaryota</taxon>
        <taxon>Sar</taxon>
        <taxon>Stramenopiles</taxon>
        <taxon>Oomycota</taxon>
        <taxon>Saprolegniomycetes</taxon>
        <taxon>Saprolegniales</taxon>
        <taxon>Verrucalvaceae</taxon>
        <taxon>Aphanomyces</taxon>
    </lineage>
</organism>
<dbReference type="SUPFAM" id="SSF75304">
    <property type="entry name" value="Amidase signature (AS) enzymes"/>
    <property type="match status" value="1"/>
</dbReference>
<name>A0A6A4YHL3_9STRA</name>
<feature type="domain" description="Amidase" evidence="1">
    <location>
        <begin position="170"/>
        <end position="295"/>
    </location>
</feature>
<dbReference type="InterPro" id="IPR023631">
    <property type="entry name" value="Amidase_dom"/>
</dbReference>
<dbReference type="Pfam" id="PF01425">
    <property type="entry name" value="Amidase"/>
    <property type="match status" value="1"/>
</dbReference>
<gene>
    <name evidence="2" type="ORF">As57867_012371</name>
</gene>
<evidence type="ECO:0000259" key="1">
    <source>
        <dbReference type="Pfam" id="PF01425"/>
    </source>
</evidence>
<accession>A0A6A4YHL3</accession>
<reference evidence="2" key="1">
    <citation type="submission" date="2019-06" db="EMBL/GenBank/DDBJ databases">
        <title>Genomics analysis of Aphanomyces spp. identifies a new class of oomycete effector associated with host adaptation.</title>
        <authorList>
            <person name="Gaulin E."/>
        </authorList>
    </citation>
    <scope>NUCLEOTIDE SEQUENCE</scope>
    <source>
        <strain evidence="2">CBS 578.67</strain>
    </source>
</reference>
<feature type="non-terminal residue" evidence="2">
    <location>
        <position position="295"/>
    </location>
</feature>
<dbReference type="InterPro" id="IPR036928">
    <property type="entry name" value="AS_sf"/>
</dbReference>